<keyword evidence="2" id="KW-1185">Reference proteome</keyword>
<reference evidence="1 2" key="1">
    <citation type="journal article" date="2018" name="Front. Microbiol.">
        <title>Prospects for Fungal Bioremediation of Acidic Radioactive Waste Sites: Characterization and Genome Sequence of Rhodotorula taiwanensis MD1149.</title>
        <authorList>
            <person name="Tkavc R."/>
            <person name="Matrosova V.Y."/>
            <person name="Grichenko O.E."/>
            <person name="Gostincar C."/>
            <person name="Volpe R.P."/>
            <person name="Klimenkova P."/>
            <person name="Gaidamakova E.K."/>
            <person name="Zhou C.E."/>
            <person name="Stewart B.J."/>
            <person name="Lyman M.G."/>
            <person name="Malfatti S.A."/>
            <person name="Rubinfeld B."/>
            <person name="Courtot M."/>
            <person name="Singh J."/>
            <person name="Dalgard C.L."/>
            <person name="Hamilton T."/>
            <person name="Frey K.G."/>
            <person name="Gunde-Cimerman N."/>
            <person name="Dugan L."/>
            <person name="Daly M.J."/>
        </authorList>
    </citation>
    <scope>NUCLEOTIDE SEQUENCE [LARGE SCALE GENOMIC DNA]</scope>
    <source>
        <strain evidence="1 2">MD1149</strain>
    </source>
</reference>
<sequence>MNLDLYLIELDVNNDPVFETMPQDDTLMRSLLQLPQQPAVVRIRLRGFTLPHVIHNRTAAKEAFGIERGINQTDYRHISALSHNVLGDMVSLFVRMEVCEARRRESLDALALPREDDPWLTAAELGQVPQQILWDPVRTRPGRASFWA</sequence>
<dbReference type="EMBL" id="PJQD01000038">
    <property type="protein sequence ID" value="POY73417.1"/>
    <property type="molecule type" value="Genomic_DNA"/>
</dbReference>
<evidence type="ECO:0000313" key="2">
    <source>
        <dbReference type="Proteomes" id="UP000237144"/>
    </source>
</evidence>
<accession>A0A2S5B9H0</accession>
<dbReference type="Proteomes" id="UP000237144">
    <property type="component" value="Unassembled WGS sequence"/>
</dbReference>
<gene>
    <name evidence="1" type="ORF">BMF94_3755</name>
</gene>
<dbReference type="OrthoDB" id="544608at2759"/>
<protein>
    <submittedName>
        <fullName evidence="1">Uncharacterized protein</fullName>
    </submittedName>
</protein>
<comment type="caution">
    <text evidence="1">The sequence shown here is derived from an EMBL/GenBank/DDBJ whole genome shotgun (WGS) entry which is preliminary data.</text>
</comment>
<proteinExistence type="predicted"/>
<organism evidence="1 2">
    <name type="scientific">Rhodotorula taiwanensis</name>
    <dbReference type="NCBI Taxonomy" id="741276"/>
    <lineage>
        <taxon>Eukaryota</taxon>
        <taxon>Fungi</taxon>
        <taxon>Dikarya</taxon>
        <taxon>Basidiomycota</taxon>
        <taxon>Pucciniomycotina</taxon>
        <taxon>Microbotryomycetes</taxon>
        <taxon>Sporidiobolales</taxon>
        <taxon>Sporidiobolaceae</taxon>
        <taxon>Rhodotorula</taxon>
    </lineage>
</organism>
<evidence type="ECO:0000313" key="1">
    <source>
        <dbReference type="EMBL" id="POY73417.1"/>
    </source>
</evidence>
<dbReference type="AlphaFoldDB" id="A0A2S5B9H0"/>
<name>A0A2S5B9H0_9BASI</name>